<feature type="compositionally biased region" description="Basic and acidic residues" evidence="15">
    <location>
        <begin position="778"/>
        <end position="789"/>
    </location>
</feature>
<dbReference type="InterPro" id="IPR000413">
    <property type="entry name" value="Integrin_alpha"/>
</dbReference>
<comment type="similarity">
    <text evidence="2 13">Belongs to the integrin alpha chain family.</text>
</comment>
<evidence type="ECO:0000256" key="5">
    <source>
        <dbReference type="ARBA" id="ARBA00022737"/>
    </source>
</evidence>
<feature type="compositionally biased region" description="Basic and acidic residues" evidence="15">
    <location>
        <begin position="1610"/>
        <end position="1624"/>
    </location>
</feature>
<keyword evidence="5" id="KW-0677">Repeat</keyword>
<dbReference type="SMART" id="SM00191">
    <property type="entry name" value="Int_alpha"/>
    <property type="match status" value="5"/>
</dbReference>
<dbReference type="Pfam" id="PF01465">
    <property type="entry name" value="GRIP"/>
    <property type="match status" value="1"/>
</dbReference>
<evidence type="ECO:0000256" key="13">
    <source>
        <dbReference type="RuleBase" id="RU003762"/>
    </source>
</evidence>
<keyword evidence="7 13" id="KW-1133">Transmembrane helix</keyword>
<keyword evidence="9 13" id="KW-0472">Membrane</keyword>
<dbReference type="SUPFAM" id="SSF101283">
    <property type="entry name" value="GRIP domain"/>
    <property type="match status" value="1"/>
</dbReference>
<dbReference type="GO" id="GO:0005794">
    <property type="term" value="C:Golgi apparatus"/>
    <property type="evidence" value="ECO:0007669"/>
    <property type="project" value="TreeGrafter"/>
</dbReference>
<dbReference type="InterPro" id="IPR028994">
    <property type="entry name" value="Integrin_alpha_N"/>
</dbReference>
<feature type="compositionally biased region" description="Polar residues" evidence="15">
    <location>
        <begin position="182"/>
        <end position="195"/>
    </location>
</feature>
<organism evidence="17 18">
    <name type="scientific">Takifugu bimaculatus</name>
    <dbReference type="NCBI Taxonomy" id="433685"/>
    <lineage>
        <taxon>Eukaryota</taxon>
        <taxon>Metazoa</taxon>
        <taxon>Chordata</taxon>
        <taxon>Craniata</taxon>
        <taxon>Vertebrata</taxon>
        <taxon>Euteleostomi</taxon>
        <taxon>Actinopterygii</taxon>
        <taxon>Neopterygii</taxon>
        <taxon>Teleostei</taxon>
        <taxon>Neoteleostei</taxon>
        <taxon>Acanthomorphata</taxon>
        <taxon>Eupercaria</taxon>
        <taxon>Tetraodontiformes</taxon>
        <taxon>Tetradontoidea</taxon>
        <taxon>Tetraodontidae</taxon>
        <taxon>Takifugu</taxon>
    </lineage>
</organism>
<evidence type="ECO:0000256" key="8">
    <source>
        <dbReference type="ARBA" id="ARBA00023037"/>
    </source>
</evidence>
<dbReference type="GO" id="GO:0007229">
    <property type="term" value="P:integrin-mediated signaling pathway"/>
    <property type="evidence" value="ECO:0007669"/>
    <property type="project" value="UniProtKB-KW"/>
</dbReference>
<keyword evidence="10 13" id="KW-0675">Receptor</keyword>
<evidence type="ECO:0000259" key="16">
    <source>
        <dbReference type="PROSITE" id="PS50913"/>
    </source>
</evidence>
<evidence type="ECO:0000313" key="17">
    <source>
        <dbReference type="EMBL" id="TNM99840.1"/>
    </source>
</evidence>
<dbReference type="GO" id="GO:0008305">
    <property type="term" value="C:integrin complex"/>
    <property type="evidence" value="ECO:0007669"/>
    <property type="project" value="InterPro"/>
</dbReference>
<dbReference type="EMBL" id="SWLE01000005">
    <property type="protein sequence ID" value="TNM99840.1"/>
    <property type="molecule type" value="Genomic_DNA"/>
</dbReference>
<feature type="region of interest" description="Disordered" evidence="15">
    <location>
        <begin position="1"/>
        <end position="65"/>
    </location>
</feature>
<feature type="region of interest" description="Disordered" evidence="15">
    <location>
        <begin position="774"/>
        <end position="801"/>
    </location>
</feature>
<evidence type="ECO:0000313" key="18">
    <source>
        <dbReference type="Proteomes" id="UP000516260"/>
    </source>
</evidence>
<reference evidence="17 18" key="1">
    <citation type="submission" date="2019-04" db="EMBL/GenBank/DDBJ databases">
        <title>The sequence and de novo assembly of Takifugu bimaculatus genome using PacBio and Hi-C technologies.</title>
        <authorList>
            <person name="Xu P."/>
            <person name="Liu B."/>
            <person name="Zhou Z."/>
        </authorList>
    </citation>
    <scope>NUCLEOTIDE SEQUENCE [LARGE SCALE GENOMIC DNA]</scope>
    <source>
        <strain evidence="17">TB-2018</strain>
        <tissue evidence="17">Muscle</tissue>
    </source>
</reference>
<feature type="compositionally biased region" description="Basic and acidic residues" evidence="15">
    <location>
        <begin position="197"/>
        <end position="206"/>
    </location>
</feature>
<dbReference type="SMART" id="SM00755">
    <property type="entry name" value="Grip"/>
    <property type="match status" value="1"/>
</dbReference>
<accession>A0A4Z2C6M8</accession>
<dbReference type="Pfam" id="PF20805">
    <property type="entry name" value="Integrin_A_Ig_2"/>
    <property type="match status" value="1"/>
</dbReference>
<evidence type="ECO:0000256" key="10">
    <source>
        <dbReference type="ARBA" id="ARBA00023170"/>
    </source>
</evidence>
<dbReference type="PROSITE" id="PS00242">
    <property type="entry name" value="INTEGRIN_ALPHA"/>
    <property type="match status" value="1"/>
</dbReference>
<dbReference type="GO" id="GO:0031267">
    <property type="term" value="F:small GTPase binding"/>
    <property type="evidence" value="ECO:0007669"/>
    <property type="project" value="TreeGrafter"/>
</dbReference>
<dbReference type="PANTHER" id="PTHR19327:SF0">
    <property type="entry name" value="GOLGIN SUBFAMILY A MEMBER 4"/>
    <property type="match status" value="1"/>
</dbReference>
<dbReference type="Pfam" id="PF08441">
    <property type="entry name" value="Integrin_A_Ig_1"/>
    <property type="match status" value="1"/>
</dbReference>
<feature type="coiled-coil region" evidence="14">
    <location>
        <begin position="436"/>
        <end position="634"/>
    </location>
</feature>
<evidence type="ECO:0000256" key="1">
    <source>
        <dbReference type="ARBA" id="ARBA00004479"/>
    </source>
</evidence>
<evidence type="ECO:0000256" key="11">
    <source>
        <dbReference type="ARBA" id="ARBA00023180"/>
    </source>
</evidence>
<evidence type="ECO:0000256" key="9">
    <source>
        <dbReference type="ARBA" id="ARBA00023136"/>
    </source>
</evidence>
<comment type="caution">
    <text evidence="17">The sequence shown here is derived from an EMBL/GenBank/DDBJ whole genome shotgun (WGS) entry which is preliminary data.</text>
</comment>
<keyword evidence="3 13" id="KW-0812">Transmembrane</keyword>
<feature type="repeat" description="FG-GAP" evidence="12">
    <location>
        <begin position="2352"/>
        <end position="2410"/>
    </location>
</feature>
<dbReference type="InterPro" id="IPR048285">
    <property type="entry name" value="Integrin_alpha_Ig-like_2"/>
</dbReference>
<sequence length="3033" mass="344851">MESLIRSGASRAENLFRSPSKENLVRSSSRDSLTPLGESESQGGPTYDPPSDIESEAEEPPGTAEALSKEQLLHRLLRVERSLGKYRGKYSELVTTYRTVQRDKEKTQAILSQSQDKALRRIGELREELQMDQQAKKHLQEEFDAALEEKDQMITVLQTQVALLKKRTKGLPAGALEGDVNQAENAPESSTQSPSKDPGDEPRAIEGEGNSDPAKLMEALQKRVKRQENLLQKCKEVMHTHKERSAQLSTENETLQEQLQERLQELEKIKELHTTEKTKLITQLGEAKNLIEQLEQDKGMVIAETKRQMHETLEMKEDEVAQLRSRLQQVTAHKEELQEQKEKAEKSAFEELERALGVAQRAEEARKQLQVQLEEQVKEVERASEEERKSLQQELTRVKQEVVTIMKKSSEETVANMEKVHSEALAAKEEEISARIDKAVEQCKEEFAQVAKEQEQQASLALEDVELQKTALRTEADNRIKEIQLELEAARTRILELESTQEKISQEESKMSHEISGQVEELKDTHREQISALEEKHQEQLGKHTETLIKQHNAALEELKEKHRKELEDLLRDKEQQLQGHIEELTRKTAEKMEATQAELDRVSTELSEASNTKRLLEERALAAEDACRLAREEHEKKFQEWEAKHNLELTNIKREHEESLGGMEKTLKEEVNALKIVVGEKQKEIEELTTREKTLKEESREMNVKVKELEELQQSLFQSQQENERLKESNAELRKISENLDQCKKDHADLEHQLDASKNDCQQKDALLQELQNQLHQNRDELSEKEKSFTAQLNAKEEEQTCLRKQLEEEKAAHEEKMQNTVSDMEAKVKALETKLDKFKQKAKDMHESAKKKLQKQDETMKVELEKKDKELQLKEQQIQEKIIEMAQKSSEGLSSAVTELQINHKEELEKLRETHRREVENLELHWNEKLKLQVEEITEKHSNTLQEKVQELGEISQQLSRSKEENEQVSCETRSLKEDLAIRDTTVQKLQEELNEAAVKLESLSRAEVLLKEQMESVERNLNQALSERNSLQDQLNTTNRENEEKLKSLSHECEEAEAQIKLLQGARSTESEDLKMKLEDDVIQLQAVIANKEELICTLEENLHQQTEENKNLCISVDQLTAQVNAQMEQVTALTQEKESHALSLSEKVQNVEELREANRVVSESAKANESHISKLESIISDLKTQLESSINEKEKTVTQLMQQYTEERQQAAEAIERLEQERRSASEQADALRVSLSDYQRNAETRFSQNDGTITSLQARLQELEREISSIDNQSISKSELDQVLSEKDQKVSGLTSELDRCVARLGELEEQLALKTGECEQVAADLERERGFWEKERNVLSEQLQQTQAQHSQSSDLEQEMREKLGSLEEDNQKYKHKLGSEREEFQKIKDELIKEKEESLKAAEEKLSAEVGRKVSELKKKAEQKISQIRKQLTSQLEEKEQTITALQASLEEVKNRETSSKQHTETLEEKIRASEEALAKLKEDQEKQLEEILSTEKHQTEKSLEDLKNMYEEKLSVRTEEHQQTETSLHEVRASLKDILEQKEKLEAEINRLKEEIQEKDSQLQNWTQSDAEAKVERSSVQQTGSAMANNAAVEDGDGDSMESLKDKLSQMKNEKDKIHKDFTRLQKDIRSLRKEHEQDLEFLKKELMEENEKKLRVELEDMQMKHNSAIKQLLREFNTKEASKETEIDSAVKEAIAKAQVVEAELIDTHRDEVGQLKKLLTQKDEELQQTVQKYEEVLQSREQEMGDRVWQVQKELEELQERSRDNAELSVEELKAQLGEKTTLLSEARLKEQGFVERIHSLEDKIKCFHRTAVVSHLGNTLKDSGFNSTDVCSETTEMEYLRKVLFEYMMGRETKTMAKVITSILKFPPDQAQKVLEKEDSKVTKKEIRFFQLGGPRKGNGIKDNFLSLCSHLYFNLKTQVNEFALAGRWQHCALGSGEERPPKTSRVKCDALRLGTIHVSLTAPASAATPVLEPTTSALTFRISVVYSYNIALEHPLVFRGPTSSFFGYSVLEHYHDNTRWVIVGAPRANSTFSSSARSPGAVYKCRIRSNPERRCTEMDLGRGNKPRESCGKTCQGDRDDEWMGVSLARQDKGDGRVLACAHRWKNVYYDSELILPHGYCSIIPATLQGRTKPLIPCYEDYKQKYGEEHGSCQAGIAGVFMEELVVMGAPGSYYWTGTIKVYNLTSDSFYSPNKENVDSHRYSYLASVVVIVRLQATAVAAGHFSAPNVIDIAAGAPQHSGSGKVRSAPLVSRPDVISHYSGVFLSRQVYIFKIDGSSLVKSFQASGKMMGSYFGSSLCAVDLNQDGLSDLLVGAPMHSQLRDEGQVTVYLSIGNGVMEESAVLSGDNAFNAHFGECIAAIGDIDDDGFQDVAIGAPKEDDYGGAVYIYHGDASGIISTYSMKLTGRSVNPGLQMFGQSISGNVDMDGNGYADVTVGAFMTDSVVLLRTRPVVTVDVSIFLPASINITVPQCHEGLQNTNCFNVTVCMRFRGRQLPGQIELLYNLTADVEKRQKNQPSRAFFTQNGSQISQVSQQLRLDINREECQRYTAYVKKDVKDVFAGITFEVAYNLGKHVLAGPQERDLPALTPVLRWRKGQRMAVRNETWFEKNCLSDDCAADLRLHGKLLLSGLYTKPHLALGGVKNVSLNLTISNTGDDAYDTNIYFNFSREVFYINFWQKEEKGISCGLVDLDFLKCSVGFPFMRAQTKYHFAVIFDTSQLSGENDTLQFLVQAKSANPEHKLSDNTLDLSIPLIRETDTTITGVVTPSSFAYGNSIDASRFVQLEDMKCNFQPLNLTFQAINKGPSRLPGSTVDIRIPNRLVGNGADMFHIIETQVTDGRGNCTPHRNPTPCTIPQEKESIFHSIFAFFTKSGRRVVDCDRPGRACMTISCSLGPQLKEEALSIDIKLLLNTEILKTDSSSVIQFVTRGSVQVNDGVMEVENGLSEDFSLVFEALHSQEPRGYVVGWIIAISLLVGILIFLLLAVLLWKLGFFRRRYREIIEAEKNRKDSDESWDWMEKNH</sequence>
<dbReference type="Gene3D" id="2.60.40.1460">
    <property type="entry name" value="Integrin domains. Chain A, domain 2"/>
    <property type="match status" value="1"/>
</dbReference>
<keyword evidence="8 13" id="KW-0401">Integrin</keyword>
<dbReference type="InterPro" id="IPR018184">
    <property type="entry name" value="Integrin_alpha_C_CS"/>
</dbReference>
<name>A0A4Z2C6M8_9TELE</name>
<gene>
    <name evidence="17" type="ORF">fugu_012873</name>
</gene>
<protein>
    <recommendedName>
        <fullName evidence="16">GRIP domain-containing protein</fullName>
    </recommendedName>
</protein>
<feature type="coiled-coil region" evidence="14">
    <location>
        <begin position="1176"/>
        <end position="1498"/>
    </location>
</feature>
<feature type="coiled-coil region" evidence="14">
    <location>
        <begin position="217"/>
        <end position="408"/>
    </location>
</feature>
<dbReference type="Gene3D" id="2.60.40.1530">
    <property type="entry name" value="ntegrin, alpha v. Chain A, domain 4"/>
    <property type="match status" value="1"/>
</dbReference>
<feature type="coiled-coil region" evidence="14">
    <location>
        <begin position="122"/>
        <end position="149"/>
    </location>
</feature>
<evidence type="ECO:0000256" key="14">
    <source>
        <dbReference type="SAM" id="Coils"/>
    </source>
</evidence>
<dbReference type="InterPro" id="IPR013519">
    <property type="entry name" value="Int_alpha_beta-p"/>
</dbReference>
<keyword evidence="14" id="KW-0175">Coiled coil</keyword>
<keyword evidence="18" id="KW-1185">Reference proteome</keyword>
<dbReference type="Gene3D" id="2.60.40.1510">
    <property type="entry name" value="ntegrin, alpha v. Chain A, domain 3"/>
    <property type="match status" value="1"/>
</dbReference>
<evidence type="ECO:0000256" key="12">
    <source>
        <dbReference type="PROSITE-ProRule" id="PRU00803"/>
    </source>
</evidence>
<dbReference type="PROSITE" id="PS51470">
    <property type="entry name" value="FG_GAP"/>
    <property type="match status" value="4"/>
</dbReference>
<dbReference type="PRINTS" id="PR01185">
    <property type="entry name" value="INTEGRINA"/>
</dbReference>
<feature type="domain" description="GRIP" evidence="16">
    <location>
        <begin position="1841"/>
        <end position="1888"/>
    </location>
</feature>
<dbReference type="Pfam" id="PF01839">
    <property type="entry name" value="FG-GAP"/>
    <property type="match status" value="2"/>
</dbReference>
<dbReference type="SUPFAM" id="SSF69318">
    <property type="entry name" value="Integrin alpha N-terminal domain"/>
    <property type="match status" value="1"/>
</dbReference>
<evidence type="ECO:0000256" key="6">
    <source>
        <dbReference type="ARBA" id="ARBA00022889"/>
    </source>
</evidence>
<feature type="repeat" description="FG-GAP" evidence="12">
    <location>
        <begin position="2292"/>
        <end position="2351"/>
    </location>
</feature>
<feature type="transmembrane region" description="Helical" evidence="13">
    <location>
        <begin position="2976"/>
        <end position="3000"/>
    </location>
</feature>
<dbReference type="GO" id="GO:0048193">
    <property type="term" value="P:Golgi vesicle transport"/>
    <property type="evidence" value="ECO:0007669"/>
    <property type="project" value="TreeGrafter"/>
</dbReference>
<evidence type="ECO:0000256" key="2">
    <source>
        <dbReference type="ARBA" id="ARBA00008054"/>
    </source>
</evidence>
<dbReference type="InterPro" id="IPR013517">
    <property type="entry name" value="FG-GAP"/>
</dbReference>
<keyword evidence="11" id="KW-0325">Glycoprotein</keyword>
<dbReference type="Gene3D" id="1.10.220.60">
    <property type="entry name" value="GRIP domain"/>
    <property type="match status" value="1"/>
</dbReference>
<dbReference type="PANTHER" id="PTHR19327">
    <property type="entry name" value="GOLGIN"/>
    <property type="match status" value="1"/>
</dbReference>
<feature type="compositionally biased region" description="Polar residues" evidence="15">
    <location>
        <begin position="1586"/>
        <end position="1596"/>
    </location>
</feature>
<dbReference type="InterPro" id="IPR013649">
    <property type="entry name" value="Integrin_alpha_Ig-like_1"/>
</dbReference>
<dbReference type="InterPro" id="IPR000237">
    <property type="entry name" value="GRIP_dom"/>
</dbReference>
<dbReference type="SUPFAM" id="SSF69179">
    <property type="entry name" value="Integrin domains"/>
    <property type="match status" value="3"/>
</dbReference>
<dbReference type="Gene3D" id="2.130.10.130">
    <property type="entry name" value="Integrin alpha, N-terminal"/>
    <property type="match status" value="1"/>
</dbReference>
<keyword evidence="4" id="KW-0732">Signal</keyword>
<comment type="subcellular location">
    <subcellularLocation>
        <location evidence="1 13">Membrane</location>
        <topology evidence="1 13">Single-pass type I membrane protein</topology>
    </subcellularLocation>
</comment>
<feature type="repeat" description="FG-GAP" evidence="12">
    <location>
        <begin position="2001"/>
        <end position="2066"/>
    </location>
</feature>
<dbReference type="Gene3D" id="1.20.5.170">
    <property type="match status" value="1"/>
</dbReference>
<evidence type="ECO:0000256" key="4">
    <source>
        <dbReference type="ARBA" id="ARBA00022729"/>
    </source>
</evidence>
<feature type="repeat" description="FG-GAP" evidence="12">
    <location>
        <begin position="2415"/>
        <end position="2476"/>
    </location>
</feature>
<proteinExistence type="inferred from homology"/>
<feature type="region of interest" description="Disordered" evidence="15">
    <location>
        <begin position="1566"/>
        <end position="1624"/>
    </location>
</feature>
<dbReference type="InterPro" id="IPR032695">
    <property type="entry name" value="Integrin_dom_sf"/>
</dbReference>
<dbReference type="Proteomes" id="UP000516260">
    <property type="component" value="Chromosome 13"/>
</dbReference>
<evidence type="ECO:0000256" key="3">
    <source>
        <dbReference type="ARBA" id="ARBA00022692"/>
    </source>
</evidence>
<dbReference type="GO" id="GO:0007155">
    <property type="term" value="P:cell adhesion"/>
    <property type="evidence" value="ECO:0007669"/>
    <property type="project" value="UniProtKB-KW"/>
</dbReference>
<dbReference type="Gene3D" id="1.20.5.930">
    <property type="entry name" value="Bicelle-embedded integrin alpha(iib) transmembrane segment"/>
    <property type="match status" value="1"/>
</dbReference>
<evidence type="ECO:0000256" key="7">
    <source>
        <dbReference type="ARBA" id="ARBA00022989"/>
    </source>
</evidence>
<feature type="region of interest" description="Disordered" evidence="15">
    <location>
        <begin position="175"/>
        <end position="214"/>
    </location>
</feature>
<dbReference type="PROSITE" id="PS50913">
    <property type="entry name" value="GRIP"/>
    <property type="match status" value="1"/>
</dbReference>
<evidence type="ECO:0000256" key="15">
    <source>
        <dbReference type="SAM" id="MobiDB-lite"/>
    </source>
</evidence>
<feature type="coiled-coil region" evidence="14">
    <location>
        <begin position="1726"/>
        <end position="1800"/>
    </location>
</feature>
<keyword evidence="6 13" id="KW-0130">Cell adhesion</keyword>